<feature type="transmembrane region" description="Helical" evidence="1">
    <location>
        <begin position="32"/>
        <end position="51"/>
    </location>
</feature>
<evidence type="ECO:0000313" key="4">
    <source>
        <dbReference type="Proteomes" id="UP001439008"/>
    </source>
</evidence>
<dbReference type="Gene3D" id="1.10.287.110">
    <property type="entry name" value="DnaJ domain"/>
    <property type="match status" value="1"/>
</dbReference>
<comment type="caution">
    <text evidence="3">The sequence shown here is derived from an EMBL/GenBank/DDBJ whole genome shotgun (WGS) entry which is preliminary data.</text>
</comment>
<reference evidence="3 4" key="1">
    <citation type="journal article" date="2024" name="BMC Biol.">
        <title>Comparative genomics of Ascetosporea gives new insight into the evolutionary basis for animal parasitism in Rhizaria.</title>
        <authorList>
            <person name="Hiltunen Thoren M."/>
            <person name="Onut-Brannstrom I."/>
            <person name="Alfjorden A."/>
            <person name="Peckova H."/>
            <person name="Swords F."/>
            <person name="Hooper C."/>
            <person name="Holzer A.S."/>
            <person name="Bass D."/>
            <person name="Burki F."/>
        </authorList>
    </citation>
    <scope>NUCLEOTIDE SEQUENCE [LARGE SCALE GENOMIC DNA]</scope>
    <source>
        <strain evidence="3">20-A016</strain>
    </source>
</reference>
<proteinExistence type="predicted"/>
<gene>
    <name evidence="3" type="primary">DNAJC22</name>
    <name evidence="3" type="ORF">MHBO_000723</name>
</gene>
<dbReference type="SUPFAM" id="SSF46565">
    <property type="entry name" value="Chaperone J-domain"/>
    <property type="match status" value="1"/>
</dbReference>
<evidence type="ECO:0000256" key="1">
    <source>
        <dbReference type="SAM" id="Phobius"/>
    </source>
</evidence>
<evidence type="ECO:0000259" key="2">
    <source>
        <dbReference type="PROSITE" id="PS50076"/>
    </source>
</evidence>
<feature type="transmembrane region" description="Helical" evidence="1">
    <location>
        <begin position="239"/>
        <end position="263"/>
    </location>
</feature>
<dbReference type="CDD" id="cd06257">
    <property type="entry name" value="DnaJ"/>
    <property type="match status" value="1"/>
</dbReference>
<dbReference type="Pfam" id="PF00226">
    <property type="entry name" value="DnaJ"/>
    <property type="match status" value="1"/>
</dbReference>
<name>A0ABV2AGL2_9EUKA</name>
<sequence length="417" mass="49013">MINSDAVSAYVCYITSGLFASHLIILERYEHAFLSLISFNFFSVGLIYDFFNIPKYAKQKQKNNTTSLAPEISFIAIFGQIFFGLYFYYVFFYLLPPLRDFENFLEYLLQYFYSGETNLFDTENVRNILETSHSLLNEALANFGIALAISKVGKVSNLDCNFWRVLGVLNLANAFFGEESIVFNIAMGVAYFQYRSKRLDGHKNINEDAKKFIVIRVRYGFKEIYTALLNFLLPKLKLLVSILLFYCSIITAVVFHAGITFTYEEKGDTLKTKYYFRDIISEVVGSDLWKAITNGYNFFSREIQRIGWRGMMDELNDLIVDRMERNKEISAYRFLKIDENASLEEIKGRYRKLALKWHPDKNVPNYSKEEQKHIFLRIQRAYEIIEKRRSEKIKEENARLRQSVKARILEWKDKVQC</sequence>
<dbReference type="SMART" id="SM00271">
    <property type="entry name" value="DnaJ"/>
    <property type="match status" value="1"/>
</dbReference>
<dbReference type="InterPro" id="IPR036869">
    <property type="entry name" value="J_dom_sf"/>
</dbReference>
<feature type="transmembrane region" description="Helical" evidence="1">
    <location>
        <begin position="72"/>
        <end position="95"/>
    </location>
</feature>
<dbReference type="InterPro" id="IPR001623">
    <property type="entry name" value="DnaJ_domain"/>
</dbReference>
<keyword evidence="4" id="KW-1185">Reference proteome</keyword>
<dbReference type="PANTHER" id="PTHR44733">
    <property type="entry name" value="DNAJ HOMOLOG SUBFAMILY C MEMBER 22"/>
    <property type="match status" value="1"/>
</dbReference>
<accession>A0ABV2AGL2</accession>
<keyword evidence="1" id="KW-0812">Transmembrane</keyword>
<protein>
    <submittedName>
        <fullName evidence="3">Subfamily C, member 22</fullName>
    </submittedName>
</protein>
<dbReference type="PROSITE" id="PS50076">
    <property type="entry name" value="DNAJ_2"/>
    <property type="match status" value="1"/>
</dbReference>
<keyword evidence="1" id="KW-0472">Membrane</keyword>
<keyword evidence="1" id="KW-1133">Transmembrane helix</keyword>
<dbReference type="PANTHER" id="PTHR44733:SF1">
    <property type="entry name" value="DNAJ HOMOLOG SUBFAMILY C MEMBER 22"/>
    <property type="match status" value="1"/>
</dbReference>
<feature type="domain" description="J" evidence="2">
    <location>
        <begin position="330"/>
        <end position="398"/>
    </location>
</feature>
<evidence type="ECO:0000313" key="3">
    <source>
        <dbReference type="EMBL" id="MES1918821.1"/>
    </source>
</evidence>
<dbReference type="EMBL" id="JBDODL010000133">
    <property type="protein sequence ID" value="MES1918821.1"/>
    <property type="molecule type" value="Genomic_DNA"/>
</dbReference>
<feature type="transmembrane region" description="Helical" evidence="1">
    <location>
        <begin position="7"/>
        <end position="26"/>
    </location>
</feature>
<organism evidence="3 4">
    <name type="scientific">Bonamia ostreae</name>
    <dbReference type="NCBI Taxonomy" id="126728"/>
    <lineage>
        <taxon>Eukaryota</taxon>
        <taxon>Sar</taxon>
        <taxon>Rhizaria</taxon>
        <taxon>Endomyxa</taxon>
        <taxon>Ascetosporea</taxon>
        <taxon>Haplosporida</taxon>
        <taxon>Bonamia</taxon>
    </lineage>
</organism>
<dbReference type="Proteomes" id="UP001439008">
    <property type="component" value="Unassembled WGS sequence"/>
</dbReference>
<dbReference type="PRINTS" id="PR00625">
    <property type="entry name" value="JDOMAIN"/>
</dbReference>